<proteinExistence type="predicted"/>
<reference evidence="1 2" key="2">
    <citation type="journal article" date="2022" name="Mol. Ecol. Resour.">
        <title>The genomes of chicory, endive, great burdock and yacon provide insights into Asteraceae paleo-polyploidization history and plant inulin production.</title>
        <authorList>
            <person name="Fan W."/>
            <person name="Wang S."/>
            <person name="Wang H."/>
            <person name="Wang A."/>
            <person name="Jiang F."/>
            <person name="Liu H."/>
            <person name="Zhao H."/>
            <person name="Xu D."/>
            <person name="Zhang Y."/>
        </authorList>
    </citation>
    <scope>NUCLEOTIDE SEQUENCE [LARGE SCALE GENOMIC DNA]</scope>
    <source>
        <strain evidence="2">cv. Punajuju</strain>
        <tissue evidence="1">Leaves</tissue>
    </source>
</reference>
<dbReference type="EMBL" id="CM042009">
    <property type="protein sequence ID" value="KAI3791809.1"/>
    <property type="molecule type" value="Genomic_DNA"/>
</dbReference>
<sequence>MLYAQIVLYCIVKVEVFGGQQVEHADVPLPETLVLVLPMSRFYHLCRALLPSSQGIRVRTKLNPDA</sequence>
<keyword evidence="2" id="KW-1185">Reference proteome</keyword>
<name>A0ACB9H7Y6_CICIN</name>
<organism evidence="1 2">
    <name type="scientific">Cichorium intybus</name>
    <name type="common">Chicory</name>
    <dbReference type="NCBI Taxonomy" id="13427"/>
    <lineage>
        <taxon>Eukaryota</taxon>
        <taxon>Viridiplantae</taxon>
        <taxon>Streptophyta</taxon>
        <taxon>Embryophyta</taxon>
        <taxon>Tracheophyta</taxon>
        <taxon>Spermatophyta</taxon>
        <taxon>Magnoliopsida</taxon>
        <taxon>eudicotyledons</taxon>
        <taxon>Gunneridae</taxon>
        <taxon>Pentapetalae</taxon>
        <taxon>asterids</taxon>
        <taxon>campanulids</taxon>
        <taxon>Asterales</taxon>
        <taxon>Asteraceae</taxon>
        <taxon>Cichorioideae</taxon>
        <taxon>Cichorieae</taxon>
        <taxon>Cichoriinae</taxon>
        <taxon>Cichorium</taxon>
    </lineage>
</organism>
<protein>
    <submittedName>
        <fullName evidence="1">Uncharacterized protein</fullName>
    </submittedName>
</protein>
<evidence type="ECO:0000313" key="1">
    <source>
        <dbReference type="EMBL" id="KAI3791809.1"/>
    </source>
</evidence>
<comment type="caution">
    <text evidence="1">The sequence shown here is derived from an EMBL/GenBank/DDBJ whole genome shotgun (WGS) entry which is preliminary data.</text>
</comment>
<accession>A0ACB9H7Y6</accession>
<gene>
    <name evidence="1" type="ORF">L2E82_05672</name>
</gene>
<dbReference type="Proteomes" id="UP001055811">
    <property type="component" value="Linkage Group LG01"/>
</dbReference>
<reference evidence="2" key="1">
    <citation type="journal article" date="2022" name="Mol. Ecol. Resour.">
        <title>The genomes of chicory, endive, great burdock and yacon provide insights into Asteraceae palaeo-polyploidization history and plant inulin production.</title>
        <authorList>
            <person name="Fan W."/>
            <person name="Wang S."/>
            <person name="Wang H."/>
            <person name="Wang A."/>
            <person name="Jiang F."/>
            <person name="Liu H."/>
            <person name="Zhao H."/>
            <person name="Xu D."/>
            <person name="Zhang Y."/>
        </authorList>
    </citation>
    <scope>NUCLEOTIDE SEQUENCE [LARGE SCALE GENOMIC DNA]</scope>
    <source>
        <strain evidence="2">cv. Punajuju</strain>
    </source>
</reference>
<evidence type="ECO:0000313" key="2">
    <source>
        <dbReference type="Proteomes" id="UP001055811"/>
    </source>
</evidence>